<dbReference type="Proteomes" id="UP001521116">
    <property type="component" value="Unassembled WGS sequence"/>
</dbReference>
<feature type="transmembrane region" description="Helical" evidence="1">
    <location>
        <begin position="12"/>
        <end position="35"/>
    </location>
</feature>
<evidence type="ECO:0000313" key="3">
    <source>
        <dbReference type="Proteomes" id="UP001521116"/>
    </source>
</evidence>
<comment type="caution">
    <text evidence="2">The sequence shown here is derived from an EMBL/GenBank/DDBJ whole genome shotgun (WGS) entry which is preliminary data.</text>
</comment>
<organism evidence="2 3">
    <name type="scientific">Neofusicoccum ribis</name>
    <dbReference type="NCBI Taxonomy" id="45134"/>
    <lineage>
        <taxon>Eukaryota</taxon>
        <taxon>Fungi</taxon>
        <taxon>Dikarya</taxon>
        <taxon>Ascomycota</taxon>
        <taxon>Pezizomycotina</taxon>
        <taxon>Dothideomycetes</taxon>
        <taxon>Dothideomycetes incertae sedis</taxon>
        <taxon>Botryosphaeriales</taxon>
        <taxon>Botryosphaeriaceae</taxon>
        <taxon>Neofusicoccum</taxon>
    </lineage>
</organism>
<keyword evidence="1" id="KW-0812">Transmembrane</keyword>
<keyword evidence="1" id="KW-1133">Transmembrane helix</keyword>
<dbReference type="EMBL" id="JAJVDC020000282">
    <property type="protein sequence ID" value="KAL1616055.1"/>
    <property type="molecule type" value="Genomic_DNA"/>
</dbReference>
<reference evidence="2 3" key="1">
    <citation type="submission" date="2024-02" db="EMBL/GenBank/DDBJ databases">
        <title>De novo assembly and annotation of 12 fungi associated with fruit tree decline syndrome in Ontario, Canada.</title>
        <authorList>
            <person name="Sulman M."/>
            <person name="Ellouze W."/>
            <person name="Ilyukhin E."/>
        </authorList>
    </citation>
    <scope>NUCLEOTIDE SEQUENCE [LARGE SCALE GENOMIC DNA]</scope>
    <source>
        <strain evidence="2 3">M1-105</strain>
    </source>
</reference>
<gene>
    <name evidence="2" type="ORF">SLS56_011570</name>
</gene>
<proteinExistence type="predicted"/>
<dbReference type="PANTHER" id="PTHR35395">
    <property type="entry name" value="DUF6536 DOMAIN-CONTAINING PROTEIN"/>
    <property type="match status" value="1"/>
</dbReference>
<evidence type="ECO:0000256" key="1">
    <source>
        <dbReference type="SAM" id="Phobius"/>
    </source>
</evidence>
<keyword evidence="3" id="KW-1185">Reference proteome</keyword>
<keyword evidence="1" id="KW-0472">Membrane</keyword>
<dbReference type="PANTHER" id="PTHR35395:SF1">
    <property type="entry name" value="DUF6536 DOMAIN-CONTAINING PROTEIN"/>
    <property type="match status" value="1"/>
</dbReference>
<sequence>MGPPKLCRINFSLPLLLFVIAANAVKLSAMLVILYRYNQPTLVTLGDGIASFMERPDPTTKDMCLWTNKNFRERAEWRRADRWSTVPKKYDPRSYPKFSGSAATKARWNVTVGLLIAILITVTAFYFQAVKDLKHQNSMQDTSIPGLWSLGFGTVKAQSIITKAMHASIPTLVVLANLPQLALSAAYVLVNRLLSAMAAAGEWATLAQIAVFDAAGVERAAASVSSIGFSAIAIFCAALTVGAVLVAVVATGLLARGREGGVPVGFCSAAVAAACHVPGWEDEGAAEGLVRWGDVLAEDGFFSGEDVHGPVGHCSFSAGKVVVPEMGKLYA</sequence>
<accession>A0ABR3SC71</accession>
<feature type="transmembrane region" description="Helical" evidence="1">
    <location>
        <begin position="227"/>
        <end position="250"/>
    </location>
</feature>
<name>A0ABR3SC71_9PEZI</name>
<feature type="transmembrane region" description="Helical" evidence="1">
    <location>
        <begin position="106"/>
        <end position="127"/>
    </location>
</feature>
<evidence type="ECO:0000313" key="2">
    <source>
        <dbReference type="EMBL" id="KAL1616055.1"/>
    </source>
</evidence>
<protein>
    <submittedName>
        <fullName evidence="2">Uncharacterized protein</fullName>
    </submittedName>
</protein>